<keyword evidence="4" id="KW-0132">Cell division</keyword>
<accession>A0A5E4PFT4</accession>
<evidence type="ECO:0000259" key="3">
    <source>
        <dbReference type="PROSITE" id="PS51724"/>
    </source>
</evidence>
<feature type="transmembrane region" description="Helical" evidence="2">
    <location>
        <begin position="9"/>
        <end position="26"/>
    </location>
</feature>
<keyword evidence="5" id="KW-1185">Reference proteome</keyword>
<evidence type="ECO:0000313" key="4">
    <source>
        <dbReference type="EMBL" id="VVC75860.1"/>
    </source>
</evidence>
<dbReference type="Gene3D" id="3.30.70.1070">
    <property type="entry name" value="Sporulation related repeat"/>
    <property type="match status" value="1"/>
</dbReference>
<keyword evidence="4" id="KW-0131">Cell cycle</keyword>
<dbReference type="InterPro" id="IPR036680">
    <property type="entry name" value="SPOR-like_sf"/>
</dbReference>
<dbReference type="GO" id="GO:0042834">
    <property type="term" value="F:peptidoglycan binding"/>
    <property type="evidence" value="ECO:0007669"/>
    <property type="project" value="InterPro"/>
</dbReference>
<dbReference type="KEGG" id="asip:AQUSIP_11570"/>
<dbReference type="RefSeq" id="WP_148339131.1">
    <property type="nucleotide sequence ID" value="NZ_LR699119.1"/>
</dbReference>
<dbReference type="PANTHER" id="PTHR38687">
    <property type="entry name" value="CELL DIVISION PROTEIN DEDD-RELATED"/>
    <property type="match status" value="1"/>
</dbReference>
<evidence type="ECO:0000313" key="5">
    <source>
        <dbReference type="Proteomes" id="UP000324194"/>
    </source>
</evidence>
<dbReference type="GO" id="GO:0032153">
    <property type="term" value="C:cell division site"/>
    <property type="evidence" value="ECO:0007669"/>
    <property type="project" value="TreeGrafter"/>
</dbReference>
<gene>
    <name evidence="4" type="primary">dedD</name>
    <name evidence="4" type="ORF">AQUSIP_11570</name>
</gene>
<dbReference type="Proteomes" id="UP000324194">
    <property type="component" value="Chromosome 1"/>
</dbReference>
<dbReference type="SUPFAM" id="SSF110997">
    <property type="entry name" value="Sporulation related repeat"/>
    <property type="match status" value="1"/>
</dbReference>
<dbReference type="InterPro" id="IPR052521">
    <property type="entry name" value="Cell_div_SPOR-domain"/>
</dbReference>
<proteinExistence type="predicted"/>
<keyword evidence="2" id="KW-0812">Transmembrane</keyword>
<feature type="domain" description="SPOR" evidence="3">
    <location>
        <begin position="239"/>
        <end position="318"/>
    </location>
</feature>
<sequence length="323" mass="34461">MERQTKHRILGILVVIGLVIILLPLFQGGKELSTEAALVKTPPFPDQSIQVTAAAAAPEAAVPVQPAVAEQATAAPQPVENHVNQTPEDVITATHPSVINAAAPGSQTLPAPFQDDNSGKAVEAQNTASGTPIQAPEADPGSDSMKIQLSHSDIIKSEMMANKSKVTAEMATTNPDPVKTSNYRIIEGEKAAVLLKKNARLGKNSHSSKSQNLSAIKLPVNNVLKSAVKTPIDDDGLIKLKSAVWVIQIGSFKNKANALRVVNQLRANGYRAFIQQISTAMGESTRVFVGPENKRTTARDLADRLQSEMHIQGIVISYKPLTL</sequence>
<evidence type="ECO:0000256" key="1">
    <source>
        <dbReference type="SAM" id="MobiDB-lite"/>
    </source>
</evidence>
<protein>
    <submittedName>
        <fullName evidence="4">Cell division protein DedD</fullName>
    </submittedName>
</protein>
<keyword evidence="2" id="KW-1133">Transmembrane helix</keyword>
<evidence type="ECO:0000256" key="2">
    <source>
        <dbReference type="SAM" id="Phobius"/>
    </source>
</evidence>
<dbReference type="EMBL" id="LR699119">
    <property type="protein sequence ID" value="VVC75860.1"/>
    <property type="molecule type" value="Genomic_DNA"/>
</dbReference>
<dbReference type="GO" id="GO:0030428">
    <property type="term" value="C:cell septum"/>
    <property type="evidence" value="ECO:0007669"/>
    <property type="project" value="TreeGrafter"/>
</dbReference>
<keyword evidence="2" id="KW-0472">Membrane</keyword>
<dbReference type="AlphaFoldDB" id="A0A5E4PFT4"/>
<name>A0A5E4PFT4_9COXI</name>
<dbReference type="Pfam" id="PF05036">
    <property type="entry name" value="SPOR"/>
    <property type="match status" value="1"/>
</dbReference>
<dbReference type="OrthoDB" id="7069135at2"/>
<organism evidence="4 5">
    <name type="scientific">Aquicella siphonis</name>
    <dbReference type="NCBI Taxonomy" id="254247"/>
    <lineage>
        <taxon>Bacteria</taxon>
        <taxon>Pseudomonadati</taxon>
        <taxon>Pseudomonadota</taxon>
        <taxon>Gammaproteobacteria</taxon>
        <taxon>Legionellales</taxon>
        <taxon>Coxiellaceae</taxon>
        <taxon>Aquicella</taxon>
    </lineage>
</organism>
<reference evidence="4 5" key="1">
    <citation type="submission" date="2019-08" db="EMBL/GenBank/DDBJ databases">
        <authorList>
            <person name="Guy L."/>
        </authorList>
    </citation>
    <scope>NUCLEOTIDE SEQUENCE [LARGE SCALE GENOMIC DNA]</scope>
    <source>
        <strain evidence="4 5">SGT-108</strain>
    </source>
</reference>
<dbReference type="GO" id="GO:0032506">
    <property type="term" value="P:cytokinetic process"/>
    <property type="evidence" value="ECO:0007669"/>
    <property type="project" value="TreeGrafter"/>
</dbReference>
<dbReference type="PROSITE" id="PS51724">
    <property type="entry name" value="SPOR"/>
    <property type="match status" value="1"/>
</dbReference>
<dbReference type="InterPro" id="IPR007730">
    <property type="entry name" value="SPOR-like_dom"/>
</dbReference>
<dbReference type="PANTHER" id="PTHR38687:SF1">
    <property type="entry name" value="CELL DIVISION PROTEIN DEDD"/>
    <property type="match status" value="1"/>
</dbReference>
<feature type="region of interest" description="Disordered" evidence="1">
    <location>
        <begin position="103"/>
        <end position="145"/>
    </location>
</feature>